<evidence type="ECO:0000256" key="5">
    <source>
        <dbReference type="ARBA" id="ARBA00022692"/>
    </source>
</evidence>
<dbReference type="InterPro" id="IPR050277">
    <property type="entry name" value="Sodium:Solute_Symporter"/>
</dbReference>
<feature type="transmembrane region" description="Helical" evidence="11">
    <location>
        <begin position="187"/>
        <end position="204"/>
    </location>
</feature>
<evidence type="ECO:0000256" key="3">
    <source>
        <dbReference type="ARBA" id="ARBA00022448"/>
    </source>
</evidence>
<dbReference type="GO" id="GO:0005886">
    <property type="term" value="C:plasma membrane"/>
    <property type="evidence" value="ECO:0007669"/>
    <property type="project" value="TreeGrafter"/>
</dbReference>
<protein>
    <submittedName>
        <fullName evidence="12">Sodium:solute symporter</fullName>
    </submittedName>
</protein>
<dbReference type="PROSITE" id="PS00456">
    <property type="entry name" value="NA_SOLUT_SYMP_1"/>
    <property type="match status" value="1"/>
</dbReference>
<dbReference type="RefSeq" id="WP_168606433.1">
    <property type="nucleotide sequence ID" value="NZ_CP038852.1"/>
</dbReference>
<proteinExistence type="inferred from homology"/>
<evidence type="ECO:0000256" key="9">
    <source>
        <dbReference type="ARBA" id="ARBA00023201"/>
    </source>
</evidence>
<dbReference type="InterPro" id="IPR038377">
    <property type="entry name" value="Na/Glc_symporter_sf"/>
</dbReference>
<dbReference type="GO" id="GO:0046942">
    <property type="term" value="P:carboxylic acid transport"/>
    <property type="evidence" value="ECO:0007669"/>
    <property type="project" value="UniProtKB-ARBA"/>
</dbReference>
<feature type="transmembrane region" description="Helical" evidence="11">
    <location>
        <begin position="126"/>
        <end position="150"/>
    </location>
</feature>
<dbReference type="Pfam" id="PF00474">
    <property type="entry name" value="SSF"/>
    <property type="match status" value="1"/>
</dbReference>
<keyword evidence="13" id="KW-1185">Reference proteome</keyword>
<evidence type="ECO:0000313" key="13">
    <source>
        <dbReference type="Proteomes" id="UP000501094"/>
    </source>
</evidence>
<feature type="transmembrane region" description="Helical" evidence="11">
    <location>
        <begin position="12"/>
        <end position="29"/>
    </location>
</feature>
<dbReference type="PANTHER" id="PTHR48086:SF10">
    <property type="entry name" value="AGR155CP"/>
    <property type="match status" value="1"/>
</dbReference>
<evidence type="ECO:0000256" key="8">
    <source>
        <dbReference type="ARBA" id="ARBA00023136"/>
    </source>
</evidence>
<keyword evidence="9" id="KW-0915">Sodium</keyword>
<feature type="transmembrane region" description="Helical" evidence="11">
    <location>
        <begin position="361"/>
        <end position="380"/>
    </location>
</feature>
<comment type="subcellular location">
    <subcellularLocation>
        <location evidence="1">Membrane</location>
        <topology evidence="1">Multi-pass membrane protein</topology>
    </subcellularLocation>
</comment>
<keyword evidence="3" id="KW-0813">Transport</keyword>
<keyword evidence="5 11" id="KW-0812">Transmembrane</keyword>
<keyword evidence="4" id="KW-1003">Cell membrane</keyword>
<evidence type="ECO:0000256" key="6">
    <source>
        <dbReference type="ARBA" id="ARBA00022847"/>
    </source>
</evidence>
<evidence type="ECO:0000256" key="11">
    <source>
        <dbReference type="SAM" id="Phobius"/>
    </source>
</evidence>
<dbReference type="AlphaFoldDB" id="A0A6H1Q0V0"/>
<dbReference type="InterPro" id="IPR018212">
    <property type="entry name" value="Na/solute_symporter_CS"/>
</dbReference>
<keyword evidence="9" id="KW-0406">Ion transport</keyword>
<dbReference type="PROSITE" id="PS50283">
    <property type="entry name" value="NA_SOLUT_SYMP_3"/>
    <property type="match status" value="1"/>
</dbReference>
<dbReference type="EMBL" id="CP038852">
    <property type="protein sequence ID" value="QIZ20542.1"/>
    <property type="molecule type" value="Genomic_DNA"/>
</dbReference>
<feature type="transmembrane region" description="Helical" evidence="11">
    <location>
        <begin position="269"/>
        <end position="291"/>
    </location>
</feature>
<feature type="transmembrane region" description="Helical" evidence="11">
    <location>
        <begin position="72"/>
        <end position="95"/>
    </location>
</feature>
<sequence length="497" mass="54708">MNTIYLDQSTTIITLLLTSLAFAAIGIVYSRGKLSINAYLNADRSIGKRSLTASLVASCFGVWILIGPSEAATWGGLGAIIGYGLGQALPFLAFITIGQRMRKIMPSGNTLTQFVLIRFGKAMFRLVLLLTIMYMFVYFAAEVTAIAKVVNLMSGFPLWQTSLVIIVATLSYTLYGGLRASIFTDKIQFIIIMILLIFAINHIFNSGNNTFSMDLINEKAGTLMSGKYFYGYTAGLTFFIAVFATNLFDQGVWQRVFAAKSSDDLRKGFMSAFFIVIPFMLVLGFFGILAVSVDKAADPSTLFFTLLLEPFTGINSLLTISILILVLALVISSMDSLINALSSTITIEGNKFISLKDKNSYLTLSKYLICGLSVIVFLIASKGYSVLFMFLFADLLCCAAVFPIFYGMFKGDVDERLSLISVIIGLISGLLLFPNQTFDKSILIGGLFPTEAFPVWISTALLFWSFILATFTPMITVMLFKKNSNFNFSKIKTLIKE</sequence>
<organism evidence="12 13">
    <name type="scientific">Candidatus Pelagibacter giovannonii</name>
    <dbReference type="NCBI Taxonomy" id="2563896"/>
    <lineage>
        <taxon>Bacteria</taxon>
        <taxon>Pseudomonadati</taxon>
        <taxon>Pseudomonadota</taxon>
        <taxon>Alphaproteobacteria</taxon>
        <taxon>Candidatus Pelagibacterales</taxon>
        <taxon>Candidatus Pelagibacteraceae</taxon>
        <taxon>Candidatus Pelagibacter</taxon>
    </lineage>
</organism>
<feature type="transmembrane region" description="Helical" evidence="11">
    <location>
        <begin position="50"/>
        <end position="66"/>
    </location>
</feature>
<dbReference type="KEGG" id="peg:E5R92_01920"/>
<gene>
    <name evidence="12" type="ORF">E5R92_01920</name>
</gene>
<feature type="transmembrane region" description="Helical" evidence="11">
    <location>
        <begin position="229"/>
        <end position="248"/>
    </location>
</feature>
<keyword evidence="8 11" id="KW-0472">Membrane</keyword>
<dbReference type="GO" id="GO:0006814">
    <property type="term" value="P:sodium ion transport"/>
    <property type="evidence" value="ECO:0007669"/>
    <property type="project" value="UniProtKB-KW"/>
</dbReference>
<reference evidence="12 13" key="1">
    <citation type="journal article" date="2020" name="Nat. Microbiol.">
        <title>Lysogenic host-virus interactions in SAR11 marine bacteria.</title>
        <authorList>
            <person name="Morris R.M."/>
            <person name="Cain K.R."/>
            <person name="Hvorecny K.L."/>
            <person name="Kollman J.M."/>
        </authorList>
    </citation>
    <scope>NUCLEOTIDE SEQUENCE [LARGE SCALE GENOMIC DNA]</scope>
    <source>
        <strain evidence="12 13">NP1</strain>
    </source>
</reference>
<evidence type="ECO:0000256" key="2">
    <source>
        <dbReference type="ARBA" id="ARBA00006434"/>
    </source>
</evidence>
<keyword evidence="7 11" id="KW-1133">Transmembrane helix</keyword>
<feature type="transmembrane region" description="Helical" evidence="11">
    <location>
        <begin position="386"/>
        <end position="405"/>
    </location>
</feature>
<feature type="transmembrane region" description="Helical" evidence="11">
    <location>
        <begin position="455"/>
        <end position="480"/>
    </location>
</feature>
<comment type="similarity">
    <text evidence="2 10">Belongs to the sodium:solute symporter (SSF) (TC 2.A.21) family.</text>
</comment>
<dbReference type="PANTHER" id="PTHR48086">
    <property type="entry name" value="SODIUM/PROLINE SYMPORTER-RELATED"/>
    <property type="match status" value="1"/>
</dbReference>
<accession>A0A6H1Q0V0</accession>
<evidence type="ECO:0000256" key="1">
    <source>
        <dbReference type="ARBA" id="ARBA00004141"/>
    </source>
</evidence>
<evidence type="ECO:0000256" key="7">
    <source>
        <dbReference type="ARBA" id="ARBA00022989"/>
    </source>
</evidence>
<evidence type="ECO:0000256" key="4">
    <source>
        <dbReference type="ARBA" id="ARBA00022475"/>
    </source>
</evidence>
<feature type="transmembrane region" description="Helical" evidence="11">
    <location>
        <begin position="156"/>
        <end position="175"/>
    </location>
</feature>
<evidence type="ECO:0000313" key="12">
    <source>
        <dbReference type="EMBL" id="QIZ20542.1"/>
    </source>
</evidence>
<keyword evidence="9" id="KW-0739">Sodium transport</keyword>
<feature type="transmembrane region" description="Helical" evidence="11">
    <location>
        <begin position="417"/>
        <end position="435"/>
    </location>
</feature>
<keyword evidence="6" id="KW-0769">Symport</keyword>
<dbReference type="InterPro" id="IPR001734">
    <property type="entry name" value="Na/solute_symporter"/>
</dbReference>
<name>A0A6H1Q0V0_9PROT</name>
<evidence type="ECO:0000256" key="10">
    <source>
        <dbReference type="RuleBase" id="RU362091"/>
    </source>
</evidence>
<feature type="transmembrane region" description="Helical" evidence="11">
    <location>
        <begin position="311"/>
        <end position="331"/>
    </location>
</feature>
<dbReference type="Gene3D" id="1.20.1730.10">
    <property type="entry name" value="Sodium/glucose cotransporter"/>
    <property type="match status" value="1"/>
</dbReference>
<dbReference type="GO" id="GO:0015606">
    <property type="term" value="F:spermidine transmembrane transporter activity"/>
    <property type="evidence" value="ECO:0007669"/>
    <property type="project" value="TreeGrafter"/>
</dbReference>
<dbReference type="GO" id="GO:0015293">
    <property type="term" value="F:symporter activity"/>
    <property type="evidence" value="ECO:0007669"/>
    <property type="project" value="UniProtKB-KW"/>
</dbReference>
<dbReference type="Proteomes" id="UP000501094">
    <property type="component" value="Chromosome"/>
</dbReference>